<feature type="transmembrane region" description="Helical" evidence="8">
    <location>
        <begin position="278"/>
        <end position="301"/>
    </location>
</feature>
<evidence type="ECO:0000313" key="10">
    <source>
        <dbReference type="EMBL" id="WBO69676.1"/>
    </source>
</evidence>
<feature type="transmembrane region" description="Helical" evidence="8">
    <location>
        <begin position="180"/>
        <end position="198"/>
    </location>
</feature>
<feature type="transmembrane region" description="Helical" evidence="8">
    <location>
        <begin position="21"/>
        <end position="41"/>
    </location>
</feature>
<feature type="transmembrane region" description="Helical" evidence="8">
    <location>
        <begin position="313"/>
        <end position="331"/>
    </location>
</feature>
<dbReference type="SUPFAM" id="SSF103473">
    <property type="entry name" value="MFS general substrate transporter"/>
    <property type="match status" value="1"/>
</dbReference>
<feature type="transmembrane region" description="Helical" evidence="8">
    <location>
        <begin position="460"/>
        <end position="479"/>
    </location>
</feature>
<gene>
    <name evidence="10" type="ORF">O1G22_43850</name>
</gene>
<dbReference type="PROSITE" id="PS50850">
    <property type="entry name" value="MFS"/>
    <property type="match status" value="1"/>
</dbReference>
<accession>A0ABY7PGE5</accession>
<keyword evidence="5 8" id="KW-1133">Transmembrane helix</keyword>
<protein>
    <submittedName>
        <fullName evidence="10">MFS transporter</fullName>
    </submittedName>
</protein>
<organism evidence="10 11">
    <name type="scientific">Streptomyces camelliae</name>
    <dbReference type="NCBI Taxonomy" id="3004093"/>
    <lineage>
        <taxon>Bacteria</taxon>
        <taxon>Bacillati</taxon>
        <taxon>Actinomycetota</taxon>
        <taxon>Actinomycetes</taxon>
        <taxon>Kitasatosporales</taxon>
        <taxon>Streptomycetaceae</taxon>
        <taxon>Streptomyces</taxon>
    </lineage>
</organism>
<keyword evidence="7" id="KW-0046">Antibiotic resistance</keyword>
<evidence type="ECO:0000313" key="11">
    <source>
        <dbReference type="Proteomes" id="UP001212326"/>
    </source>
</evidence>
<evidence type="ECO:0000256" key="6">
    <source>
        <dbReference type="ARBA" id="ARBA00023136"/>
    </source>
</evidence>
<dbReference type="PANTHER" id="PTHR42718">
    <property type="entry name" value="MAJOR FACILITATOR SUPERFAMILY MULTIDRUG TRANSPORTER MFSC"/>
    <property type="match status" value="1"/>
</dbReference>
<dbReference type="Pfam" id="PF07690">
    <property type="entry name" value="MFS_1"/>
    <property type="match status" value="1"/>
</dbReference>
<name>A0ABY7PGE5_9ACTN</name>
<feature type="transmembrane region" description="Helical" evidence="8">
    <location>
        <begin position="90"/>
        <end position="115"/>
    </location>
</feature>
<evidence type="ECO:0000256" key="4">
    <source>
        <dbReference type="ARBA" id="ARBA00022692"/>
    </source>
</evidence>
<feature type="transmembrane region" description="Helical" evidence="8">
    <location>
        <begin position="210"/>
        <end position="228"/>
    </location>
</feature>
<dbReference type="InterPro" id="IPR036259">
    <property type="entry name" value="MFS_trans_sf"/>
</dbReference>
<keyword evidence="10" id="KW-0614">Plasmid</keyword>
<dbReference type="PANTHER" id="PTHR42718:SF46">
    <property type="entry name" value="BLR6921 PROTEIN"/>
    <property type="match status" value="1"/>
</dbReference>
<evidence type="ECO:0000256" key="7">
    <source>
        <dbReference type="ARBA" id="ARBA00023251"/>
    </source>
</evidence>
<feature type="transmembrane region" description="Helical" evidence="8">
    <location>
        <begin position="240"/>
        <end position="257"/>
    </location>
</feature>
<evidence type="ECO:0000256" key="1">
    <source>
        <dbReference type="ARBA" id="ARBA00004651"/>
    </source>
</evidence>
<evidence type="ECO:0000256" key="5">
    <source>
        <dbReference type="ARBA" id="ARBA00022989"/>
    </source>
</evidence>
<evidence type="ECO:0000259" key="9">
    <source>
        <dbReference type="PROSITE" id="PS50850"/>
    </source>
</evidence>
<keyword evidence="2" id="KW-0813">Transport</keyword>
<dbReference type="Proteomes" id="UP001212326">
    <property type="component" value="Plasmid punmamed1"/>
</dbReference>
<keyword evidence="3" id="KW-1003">Cell membrane</keyword>
<dbReference type="RefSeq" id="WP_270086852.1">
    <property type="nucleotide sequence ID" value="NZ_CP115301.1"/>
</dbReference>
<geneLocation type="plasmid" evidence="10 11">
    <name>punmamed1</name>
</geneLocation>
<dbReference type="InterPro" id="IPR020846">
    <property type="entry name" value="MFS_dom"/>
</dbReference>
<dbReference type="CDD" id="cd17321">
    <property type="entry name" value="MFS_MMR_MDR_like"/>
    <property type="match status" value="1"/>
</dbReference>
<keyword evidence="11" id="KW-1185">Reference proteome</keyword>
<comment type="subcellular location">
    <subcellularLocation>
        <location evidence="1">Cell membrane</location>
        <topology evidence="1">Multi-pass membrane protein</topology>
    </subcellularLocation>
</comment>
<dbReference type="Gene3D" id="1.20.1250.20">
    <property type="entry name" value="MFS general substrate transporter like domains"/>
    <property type="match status" value="1"/>
</dbReference>
<feature type="domain" description="Major facilitator superfamily (MFS) profile" evidence="9">
    <location>
        <begin position="23"/>
        <end position="483"/>
    </location>
</feature>
<feature type="transmembrane region" description="Helical" evidence="8">
    <location>
        <begin position="367"/>
        <end position="390"/>
    </location>
</feature>
<feature type="transmembrane region" description="Helical" evidence="8">
    <location>
        <begin position="61"/>
        <end position="78"/>
    </location>
</feature>
<keyword evidence="4 8" id="KW-0812">Transmembrane</keyword>
<sequence>MSTPSAVPAAAVPMAKDSRRWIVLAVICVAYLMLTLDNTVMNLALPSAQKALHFSDTDKQWVVTAYALCYGSLLLFCGRLADLIGRKETFIVGLVGFAAASAVGGAAGSFGMLVAARACQGVFAALLAPTTLSLLATTFTDPKERGKAFGAFSAVAASGGGLGLLIGGALTSALNWRWCMYVNLVFAAFALIVGSPLLTRQPRTGARMDVPGVLLVSGGMFGLVYGFSNAGTHSWHTTSTWGFLAVGGVLVILFALWQRRAQNPLLPLRVVLDRNRAGAYITSAVVGAGMFGVLLFLIYYMQTDLGYSAFKSGVALLPMVAVIAVMSNVGNIRLMPKVGPKPLIPLGMLCNAGGMAWLTRIQPDSHYASTILGPIMVIGVGMGLVFSGALSTGTSGVQPQDAGIASATINAGQQLGGAIGTALLNTIAASAATGYLNSHAHGKPGPGLFQQAVIHGYHNVFWVCAAIFAGGAVISGLLLRKGPLPVPGAPATEPAAEPEVAHS</sequence>
<feature type="transmembrane region" description="Helical" evidence="8">
    <location>
        <begin position="121"/>
        <end position="139"/>
    </location>
</feature>
<dbReference type="EMBL" id="CP115301">
    <property type="protein sequence ID" value="WBO69676.1"/>
    <property type="molecule type" value="Genomic_DNA"/>
</dbReference>
<dbReference type="InterPro" id="IPR011701">
    <property type="entry name" value="MFS"/>
</dbReference>
<dbReference type="Gene3D" id="1.20.1720.10">
    <property type="entry name" value="Multidrug resistance protein D"/>
    <property type="match status" value="1"/>
</dbReference>
<proteinExistence type="predicted"/>
<evidence type="ECO:0000256" key="3">
    <source>
        <dbReference type="ARBA" id="ARBA00022475"/>
    </source>
</evidence>
<feature type="transmembrane region" description="Helical" evidence="8">
    <location>
        <begin position="343"/>
        <end position="361"/>
    </location>
</feature>
<reference evidence="10 11" key="1">
    <citation type="submission" date="2022-12" db="EMBL/GenBank/DDBJ databases">
        <title>HUAS 2-6.</title>
        <authorList>
            <person name="Mo P."/>
        </authorList>
    </citation>
    <scope>NUCLEOTIDE SEQUENCE [LARGE SCALE GENOMIC DNA]</scope>
    <source>
        <strain evidence="10 11">HUAS 2-6</strain>
        <plasmid evidence="10 11">punmamed1</plasmid>
    </source>
</reference>
<feature type="transmembrane region" description="Helical" evidence="8">
    <location>
        <begin position="151"/>
        <end position="174"/>
    </location>
</feature>
<keyword evidence="6 8" id="KW-0472">Membrane</keyword>
<evidence type="ECO:0000256" key="8">
    <source>
        <dbReference type="SAM" id="Phobius"/>
    </source>
</evidence>
<evidence type="ECO:0000256" key="2">
    <source>
        <dbReference type="ARBA" id="ARBA00022448"/>
    </source>
</evidence>